<dbReference type="Gene3D" id="3.30.2310.20">
    <property type="entry name" value="RelE-like"/>
    <property type="match status" value="1"/>
</dbReference>
<organism evidence="2 3">
    <name type="scientific">Nitrospira moscoviensis</name>
    <dbReference type="NCBI Taxonomy" id="42253"/>
    <lineage>
        <taxon>Bacteria</taxon>
        <taxon>Pseudomonadati</taxon>
        <taxon>Nitrospirota</taxon>
        <taxon>Nitrospiria</taxon>
        <taxon>Nitrospirales</taxon>
        <taxon>Nitrospiraceae</taxon>
        <taxon>Nitrospira</taxon>
    </lineage>
</organism>
<evidence type="ECO:0000313" key="2">
    <source>
        <dbReference type="EMBL" id="ALA58305.1"/>
    </source>
</evidence>
<accession>A0A0K2GBH6</accession>
<dbReference type="InterPro" id="IPR035093">
    <property type="entry name" value="RelE/ParE_toxin_dom_sf"/>
</dbReference>
<dbReference type="InterPro" id="IPR007712">
    <property type="entry name" value="RelE/ParE_toxin"/>
</dbReference>
<keyword evidence="3" id="KW-1185">Reference proteome</keyword>
<gene>
    <name evidence="2" type="ORF">NITMOv2_1885</name>
</gene>
<sequence>MRVRWHGEARIEADEAASFYGARQPGLDRRFLDILEDALQRISRRPQMYPKVEGAIHKCRLPRFPYGVIYRMKSETVEILAIMHLKREPGYWKARSR</sequence>
<reference evidence="2" key="1">
    <citation type="journal article" date="2015" name="Proc. Natl. Acad. Sci. U.S.A.">
        <title>Expanded metabolic versatility of ubiquitous nitrite-oxidizing bacteria from the genus Nitrospira.</title>
        <authorList>
            <person name="Koch H."/>
            <person name="Lucker S."/>
            <person name="Albertsen M."/>
            <person name="Kitzinger K."/>
            <person name="Herbold C."/>
            <person name="Spieck E."/>
            <person name="Nielsen P.H."/>
            <person name="Wagner M."/>
            <person name="Daims H."/>
        </authorList>
    </citation>
    <scope>NUCLEOTIDE SEQUENCE [LARGE SCALE GENOMIC DNA]</scope>
    <source>
        <strain evidence="2">NSP M-1</strain>
    </source>
</reference>
<name>A0A0K2GBH6_NITMO</name>
<dbReference type="PATRIC" id="fig|42253.5.peg.1856"/>
<dbReference type="AlphaFoldDB" id="A0A0K2GBH6"/>
<evidence type="ECO:0000313" key="3">
    <source>
        <dbReference type="Proteomes" id="UP000069205"/>
    </source>
</evidence>
<evidence type="ECO:0000256" key="1">
    <source>
        <dbReference type="ARBA" id="ARBA00022649"/>
    </source>
</evidence>
<dbReference type="RefSeq" id="WP_053379493.1">
    <property type="nucleotide sequence ID" value="NZ_CP011801.1"/>
</dbReference>
<keyword evidence="1" id="KW-1277">Toxin-antitoxin system</keyword>
<dbReference type="EMBL" id="CP011801">
    <property type="protein sequence ID" value="ALA58305.1"/>
    <property type="molecule type" value="Genomic_DNA"/>
</dbReference>
<dbReference type="OrthoDB" id="278204at2"/>
<proteinExistence type="predicted"/>
<protein>
    <submittedName>
        <fullName evidence="2">Plasmid stabilization system protein</fullName>
    </submittedName>
</protein>
<dbReference type="Pfam" id="PF05016">
    <property type="entry name" value="ParE_toxin"/>
    <property type="match status" value="1"/>
</dbReference>
<dbReference type="STRING" id="42253.NITMOv2_1885"/>
<dbReference type="Proteomes" id="UP000069205">
    <property type="component" value="Chromosome"/>
</dbReference>
<dbReference type="KEGG" id="nmv:NITMOv2_1885"/>